<accession>A0A016UPT4</accession>
<evidence type="ECO:0000256" key="1">
    <source>
        <dbReference type="SAM" id="MobiDB-lite"/>
    </source>
</evidence>
<keyword evidence="3" id="KW-1185">Reference proteome</keyword>
<dbReference type="Proteomes" id="UP000024635">
    <property type="component" value="Unassembled WGS sequence"/>
</dbReference>
<name>A0A016UPT4_9BILA</name>
<protein>
    <submittedName>
        <fullName evidence="2">Uncharacterized protein</fullName>
    </submittedName>
</protein>
<dbReference type="AlphaFoldDB" id="A0A016UPT4"/>
<dbReference type="OrthoDB" id="5877254at2759"/>
<feature type="region of interest" description="Disordered" evidence="1">
    <location>
        <begin position="177"/>
        <end position="217"/>
    </location>
</feature>
<comment type="caution">
    <text evidence="2">The sequence shown here is derived from an EMBL/GenBank/DDBJ whole genome shotgun (WGS) entry which is preliminary data.</text>
</comment>
<dbReference type="PANTHER" id="PTHR31063">
    <property type="entry name" value="PROTEIN CBG08668"/>
    <property type="match status" value="1"/>
</dbReference>
<organism evidence="2 3">
    <name type="scientific">Ancylostoma ceylanicum</name>
    <dbReference type="NCBI Taxonomy" id="53326"/>
    <lineage>
        <taxon>Eukaryota</taxon>
        <taxon>Metazoa</taxon>
        <taxon>Ecdysozoa</taxon>
        <taxon>Nematoda</taxon>
        <taxon>Chromadorea</taxon>
        <taxon>Rhabditida</taxon>
        <taxon>Rhabditina</taxon>
        <taxon>Rhabditomorpha</taxon>
        <taxon>Strongyloidea</taxon>
        <taxon>Ancylostomatidae</taxon>
        <taxon>Ancylostomatinae</taxon>
        <taxon>Ancylostoma</taxon>
    </lineage>
</organism>
<sequence length="319" mass="36381">MSLSDLEEYCNNYKTMAQKGSTSKKCKLRRNGKHNHVFVTKTLYDPANTLSKREQKRLLANRSDGFCPDVPYSMNKQERWSKVTVSSLLNGQELGSLDRLIISRTDVPSTASVRAGTISNVKVLDEDAIATLSAGRRRKPLSYFNGQLRERINLDKDEAEPARIHFSIITPFRPTACSTKKSKRTNRRDVKVGQDEYSDNENNDCMPENLEEDDDRGSNEISRKITLGDFLAIKRVVLPKKPEINSTDFEHDSTEKQLATTPARLVEIEEPSNAHNQHIFEVVEFDIESLKSFDLKEDGFSNLRPLAKDPLNIYEESYF</sequence>
<dbReference type="PANTHER" id="PTHR31063:SF3">
    <property type="entry name" value="ENHANCER OF POLYCOMB-LIKE PROTEIN"/>
    <property type="match status" value="1"/>
</dbReference>
<proteinExistence type="predicted"/>
<reference evidence="3" key="1">
    <citation type="journal article" date="2015" name="Nat. Genet.">
        <title>The genome and transcriptome of the zoonotic hookworm Ancylostoma ceylanicum identify infection-specific gene families.</title>
        <authorList>
            <person name="Schwarz E.M."/>
            <person name="Hu Y."/>
            <person name="Antoshechkin I."/>
            <person name="Miller M.M."/>
            <person name="Sternberg P.W."/>
            <person name="Aroian R.V."/>
        </authorList>
    </citation>
    <scope>NUCLEOTIDE SEQUENCE</scope>
    <source>
        <strain evidence="3">HY135</strain>
    </source>
</reference>
<dbReference type="EMBL" id="JARK01001369">
    <property type="protein sequence ID" value="EYC16478.1"/>
    <property type="molecule type" value="Genomic_DNA"/>
</dbReference>
<evidence type="ECO:0000313" key="2">
    <source>
        <dbReference type="EMBL" id="EYC16478.1"/>
    </source>
</evidence>
<gene>
    <name evidence="2" type="primary">Acey_s0033.g2678</name>
    <name evidence="2" type="ORF">Y032_0033g2678</name>
</gene>
<evidence type="ECO:0000313" key="3">
    <source>
        <dbReference type="Proteomes" id="UP000024635"/>
    </source>
</evidence>